<dbReference type="InterPro" id="IPR037401">
    <property type="entry name" value="SnoaL-like"/>
</dbReference>
<proteinExistence type="predicted"/>
<dbReference type="AlphaFoldDB" id="A0A0F6W1J0"/>
<gene>
    <name evidence="3" type="ORF">DB32_002020</name>
</gene>
<evidence type="ECO:0000313" key="4">
    <source>
        <dbReference type="Proteomes" id="UP000034883"/>
    </source>
</evidence>
<keyword evidence="4" id="KW-1185">Reference proteome</keyword>
<dbReference type="Proteomes" id="UP000034883">
    <property type="component" value="Chromosome"/>
</dbReference>
<feature type="region of interest" description="Disordered" evidence="1">
    <location>
        <begin position="152"/>
        <end position="180"/>
    </location>
</feature>
<evidence type="ECO:0000313" key="3">
    <source>
        <dbReference type="EMBL" id="AKF04871.1"/>
    </source>
</evidence>
<dbReference type="KEGG" id="samy:DB32_002020"/>
<evidence type="ECO:0000259" key="2">
    <source>
        <dbReference type="Pfam" id="PF13577"/>
    </source>
</evidence>
<dbReference type="RefSeq" id="WP_053232168.1">
    <property type="nucleotide sequence ID" value="NZ_CP011125.1"/>
</dbReference>
<dbReference type="STRING" id="927083.DB32_002020"/>
<organism evidence="3 4">
    <name type="scientific">Sandaracinus amylolyticus</name>
    <dbReference type="NCBI Taxonomy" id="927083"/>
    <lineage>
        <taxon>Bacteria</taxon>
        <taxon>Pseudomonadati</taxon>
        <taxon>Myxococcota</taxon>
        <taxon>Polyangia</taxon>
        <taxon>Polyangiales</taxon>
        <taxon>Sandaracinaceae</taxon>
        <taxon>Sandaracinus</taxon>
    </lineage>
</organism>
<dbReference type="EMBL" id="CP011125">
    <property type="protein sequence ID" value="AKF04871.1"/>
    <property type="molecule type" value="Genomic_DNA"/>
</dbReference>
<feature type="domain" description="SnoaL-like" evidence="2">
    <location>
        <begin position="23"/>
        <end position="147"/>
    </location>
</feature>
<dbReference type="Pfam" id="PF13577">
    <property type="entry name" value="SnoaL_4"/>
    <property type="match status" value="1"/>
</dbReference>
<sequence>MRALVALLGVLAGCAGVATRPDALDRLAIREVLDRASDAINHHEWDRLETTFASRIVWERRSSDAWRLDGREAIRAFLTGNEEHIEVLLYAVSATSIELHDAGHATARSTMSEHIRVLETGATVHVVGTYTDELVREDGEWRIAHRTFVPRYEEDGPPPARLWSDGAPTRSALDGIVGSE</sequence>
<dbReference type="SUPFAM" id="SSF54427">
    <property type="entry name" value="NTF2-like"/>
    <property type="match status" value="1"/>
</dbReference>
<evidence type="ECO:0000256" key="1">
    <source>
        <dbReference type="SAM" id="MobiDB-lite"/>
    </source>
</evidence>
<accession>A0A0F6W1J0</accession>
<protein>
    <recommendedName>
        <fullName evidence="2">SnoaL-like domain-containing protein</fullName>
    </recommendedName>
</protein>
<dbReference type="InterPro" id="IPR032710">
    <property type="entry name" value="NTF2-like_dom_sf"/>
</dbReference>
<dbReference type="Gene3D" id="3.10.450.50">
    <property type="match status" value="1"/>
</dbReference>
<dbReference type="CDD" id="cd00531">
    <property type="entry name" value="NTF2_like"/>
    <property type="match status" value="1"/>
</dbReference>
<name>A0A0F6W1J0_9BACT</name>
<reference evidence="3 4" key="1">
    <citation type="submission" date="2015-03" db="EMBL/GenBank/DDBJ databases">
        <title>Genome assembly of Sandaracinus amylolyticus DSM 53668.</title>
        <authorList>
            <person name="Sharma G."/>
            <person name="Subramanian S."/>
        </authorList>
    </citation>
    <scope>NUCLEOTIDE SEQUENCE [LARGE SCALE GENOMIC DNA]</scope>
    <source>
        <strain evidence="3 4">DSM 53668</strain>
    </source>
</reference>
<dbReference type="OrthoDB" id="5382635at2"/>